<evidence type="ECO:0000313" key="2">
    <source>
        <dbReference type="EMBL" id="NML44154.1"/>
    </source>
</evidence>
<proteinExistence type="predicted"/>
<dbReference type="InterPro" id="IPR003476">
    <property type="entry name" value="Glyco_hydro_42"/>
</dbReference>
<protein>
    <submittedName>
        <fullName evidence="2">Family 10 glycosylhydrolase</fullName>
    </submittedName>
</protein>
<evidence type="ECO:0000313" key="3">
    <source>
        <dbReference type="Proteomes" id="UP000541185"/>
    </source>
</evidence>
<accession>A0A848H0Q9</accession>
<dbReference type="Pfam" id="PF14871">
    <property type="entry name" value="GHL6"/>
    <property type="match status" value="1"/>
</dbReference>
<dbReference type="InterPro" id="IPR029062">
    <property type="entry name" value="Class_I_gatase-like"/>
</dbReference>
<dbReference type="RefSeq" id="WP_169418309.1">
    <property type="nucleotide sequence ID" value="NZ_JABBFX010000001.1"/>
</dbReference>
<dbReference type="Proteomes" id="UP000541185">
    <property type="component" value="Unassembled WGS sequence"/>
</dbReference>
<dbReference type="PANTHER" id="PTHR36447">
    <property type="entry name" value="BETA-GALACTOSIDASE GANA"/>
    <property type="match status" value="1"/>
</dbReference>
<dbReference type="Gene3D" id="3.40.50.880">
    <property type="match status" value="1"/>
</dbReference>
<sequence>MNGDKPMTQPWWKQPNRVMLLNLREGDEPRVEARAFVEDVKRYGATAFCINGGGIVAFYQTKIPGQRISATLGDRDLLAEIIPEAHKQGLRVLARIDPSCAPRELAEAHPDWFARDREGNFFEVSGHYVTCPNAGYYHGRMVEVVQEMVRRYDADGIWNNQGKFAAWDTDACYCPTCQRMFRESSGHAIPETEDWDSPVWRQYNEWRYRRIAAWVQRMHQAIHEVKSDAIFISAIQLAESLETIRPGGWDVDYWLEHQDVVAFECQRRNTAPWWPGIQAKYLAGIAPDKPRWMTVSYFYPWWRLYAAPEAENRPWIAQQFANGVNSWLHINGGLSPIFDRRGLQPMQEVFQRLGRWEEYFDGAQSDAKVAVVFSRYTQDNYGRDDPYGRYMDSVRGYYAALSEAHIPFDVLSDKFLDAQRLKQYCVLVLPNTACLTDAAVEAVRAFAAAGGTVVGTYDAGRYDEQGVERREAPLAAMLGGRHGACRRKLQSSYGFLAQRDDALLQGLGDTDVVPNDGDLLEFVPGAGNVVPLTLIPPVTAHSGATISIPEFSAVRGATDVPVVVHGAHGQGRVVLFANRMDALFYKYGFPDLGRILANAVLLGLGDAQDLEVDAPDYVDVTRQAQPGRRLVHLINFAVGKHVNTGWRHPGRNLVPVDGIRVRLRLAPGQKLRAVRSATDNAVLPHATQGDWAEVTVPRLADHEIVAFELDA</sequence>
<dbReference type="SUPFAM" id="SSF52317">
    <property type="entry name" value="Class I glutamine amidotransferase-like"/>
    <property type="match status" value="1"/>
</dbReference>
<dbReference type="Pfam" id="PF08532">
    <property type="entry name" value="Glyco_hydro_42M"/>
    <property type="match status" value="1"/>
</dbReference>
<comment type="caution">
    <text evidence="2">The sequence shown here is derived from an EMBL/GenBank/DDBJ whole genome shotgun (WGS) entry which is preliminary data.</text>
</comment>
<dbReference type="GO" id="GO:0004565">
    <property type="term" value="F:beta-galactosidase activity"/>
    <property type="evidence" value="ECO:0007669"/>
    <property type="project" value="InterPro"/>
</dbReference>
<dbReference type="InterPro" id="IPR028212">
    <property type="entry name" value="GHL6"/>
</dbReference>
<keyword evidence="2" id="KW-0378">Hydrolase</keyword>
<dbReference type="EMBL" id="JABBFX010000001">
    <property type="protein sequence ID" value="NML44154.1"/>
    <property type="molecule type" value="Genomic_DNA"/>
</dbReference>
<keyword evidence="3" id="KW-1185">Reference proteome</keyword>
<dbReference type="SUPFAM" id="SSF51445">
    <property type="entry name" value="(Trans)glycosidases"/>
    <property type="match status" value="1"/>
</dbReference>
<reference evidence="2 3" key="1">
    <citation type="submission" date="2020-04" db="EMBL/GenBank/DDBJ databases">
        <title>Ramlibacter sp. G-1-2-2 isolated from soil.</title>
        <authorList>
            <person name="Dahal R.H."/>
        </authorList>
    </citation>
    <scope>NUCLEOTIDE SEQUENCE [LARGE SCALE GENOMIC DNA]</scope>
    <source>
        <strain evidence="2 3">G-1-2-2</strain>
    </source>
</reference>
<evidence type="ECO:0000259" key="1">
    <source>
        <dbReference type="Pfam" id="PF08532"/>
    </source>
</evidence>
<dbReference type="GO" id="GO:0005975">
    <property type="term" value="P:carbohydrate metabolic process"/>
    <property type="evidence" value="ECO:0007669"/>
    <property type="project" value="InterPro"/>
</dbReference>
<dbReference type="InterPro" id="IPR017853">
    <property type="entry name" value="GH"/>
</dbReference>
<organism evidence="2 3">
    <name type="scientific">Ramlibacter agri</name>
    <dbReference type="NCBI Taxonomy" id="2728837"/>
    <lineage>
        <taxon>Bacteria</taxon>
        <taxon>Pseudomonadati</taxon>
        <taxon>Pseudomonadota</taxon>
        <taxon>Betaproteobacteria</taxon>
        <taxon>Burkholderiales</taxon>
        <taxon>Comamonadaceae</taxon>
        <taxon>Ramlibacter</taxon>
    </lineage>
</organism>
<dbReference type="CDD" id="cd03143">
    <property type="entry name" value="A4_beta-galactosidase_middle_domain"/>
    <property type="match status" value="1"/>
</dbReference>
<dbReference type="AlphaFoldDB" id="A0A848H0Q9"/>
<name>A0A848H0Q9_9BURK</name>
<gene>
    <name evidence="2" type="ORF">HHL11_10365</name>
</gene>
<dbReference type="PANTHER" id="PTHR36447:SF2">
    <property type="entry name" value="BETA-GALACTOSIDASE YESZ"/>
    <property type="match status" value="1"/>
</dbReference>
<feature type="domain" description="Beta-galactosidase trimerisation" evidence="1">
    <location>
        <begin position="367"/>
        <end position="479"/>
    </location>
</feature>
<dbReference type="Gene3D" id="3.20.20.80">
    <property type="entry name" value="Glycosidases"/>
    <property type="match status" value="2"/>
</dbReference>
<dbReference type="InterPro" id="IPR013738">
    <property type="entry name" value="Beta_galactosidase_Trimer"/>
</dbReference>